<evidence type="ECO:0000313" key="2">
    <source>
        <dbReference type="Proteomes" id="UP000271087"/>
    </source>
</evidence>
<keyword evidence="2" id="KW-1185">Reference proteome</keyword>
<evidence type="ECO:0000313" key="3">
    <source>
        <dbReference type="WBParaSite" id="nOo.2.0.1.t07141-RA"/>
    </source>
</evidence>
<name>A0A182EGC0_ONCOC</name>
<reference evidence="1 2" key="2">
    <citation type="submission" date="2018-08" db="EMBL/GenBank/DDBJ databases">
        <authorList>
            <person name="Laetsch R D."/>
            <person name="Stevens L."/>
            <person name="Kumar S."/>
            <person name="Blaxter L. M."/>
        </authorList>
    </citation>
    <scope>NUCLEOTIDE SEQUENCE [LARGE SCALE GENOMIC DNA]</scope>
</reference>
<dbReference type="EMBL" id="UYRW01002430">
    <property type="protein sequence ID" value="VDK85093.1"/>
    <property type="molecule type" value="Genomic_DNA"/>
</dbReference>
<gene>
    <name evidence="1" type="ORF">NOO_LOCUS7141</name>
</gene>
<dbReference type="Proteomes" id="UP000271087">
    <property type="component" value="Unassembled WGS sequence"/>
</dbReference>
<organism evidence="3">
    <name type="scientific">Onchocerca ochengi</name>
    <name type="common">Filarial nematode worm</name>
    <dbReference type="NCBI Taxonomy" id="42157"/>
    <lineage>
        <taxon>Eukaryota</taxon>
        <taxon>Metazoa</taxon>
        <taxon>Ecdysozoa</taxon>
        <taxon>Nematoda</taxon>
        <taxon>Chromadorea</taxon>
        <taxon>Rhabditida</taxon>
        <taxon>Spirurina</taxon>
        <taxon>Spiruromorpha</taxon>
        <taxon>Filarioidea</taxon>
        <taxon>Onchocercidae</taxon>
        <taxon>Onchocerca</taxon>
    </lineage>
</organism>
<sequence length="82" mass="9519">MDARIGEHMRHFERTHAYDVDCLHMKMTKSLEVSMNYVITISAPNDVIWKHEFYFLILDEKRFDSVVYPISKVFSGCGGSSS</sequence>
<reference evidence="3" key="1">
    <citation type="submission" date="2016-06" db="UniProtKB">
        <authorList>
            <consortium name="WormBaseParasite"/>
        </authorList>
    </citation>
    <scope>IDENTIFICATION</scope>
</reference>
<protein>
    <submittedName>
        <fullName evidence="3">Inward rectifier potassium channel C-terminal domain-containing protein</fullName>
    </submittedName>
</protein>
<evidence type="ECO:0000313" key="1">
    <source>
        <dbReference type="EMBL" id="VDK85093.1"/>
    </source>
</evidence>
<dbReference type="AlphaFoldDB" id="A0A182EGC0"/>
<proteinExistence type="predicted"/>
<accession>A0A182EGC0</accession>
<dbReference type="WBParaSite" id="nOo.2.0.1.t07141-RA">
    <property type="protein sequence ID" value="nOo.2.0.1.t07141-RA"/>
    <property type="gene ID" value="nOo.2.0.1.g07141"/>
</dbReference>